<dbReference type="GO" id="GO:0016874">
    <property type="term" value="F:ligase activity"/>
    <property type="evidence" value="ECO:0007669"/>
    <property type="project" value="UniProtKB-KW"/>
</dbReference>
<dbReference type="SUPFAM" id="SSF53383">
    <property type="entry name" value="PLP-dependent transferases"/>
    <property type="match status" value="1"/>
</dbReference>
<dbReference type="InterPro" id="IPR004839">
    <property type="entry name" value="Aminotransferase_I/II_large"/>
</dbReference>
<comment type="subunit">
    <text evidence="2">Homodimer.</text>
</comment>
<evidence type="ECO:0000256" key="4">
    <source>
        <dbReference type="ARBA" id="ARBA00022898"/>
    </source>
</evidence>
<evidence type="ECO:0000259" key="6">
    <source>
        <dbReference type="Pfam" id="PF00155"/>
    </source>
</evidence>
<dbReference type="RefSeq" id="WP_013781839.1">
    <property type="nucleotide sequence ID" value="NC_015520.1"/>
</dbReference>
<dbReference type="Gene3D" id="3.40.640.10">
    <property type="entry name" value="Type I PLP-dependent aspartate aminotransferase-like (Major domain)"/>
    <property type="match status" value="1"/>
</dbReference>
<dbReference type="HOGENOM" id="CLU_015846_11_3_9"/>
<dbReference type="InterPro" id="IPR050087">
    <property type="entry name" value="AON_synthase_class-II"/>
</dbReference>
<dbReference type="eggNOG" id="COG0156">
    <property type="taxonomic scope" value="Bacteria"/>
</dbReference>
<evidence type="ECO:0000313" key="7">
    <source>
        <dbReference type="EMBL" id="AEE97412.1"/>
    </source>
</evidence>
<comment type="similarity">
    <text evidence="5">Belongs to the class-II pyridoxal-phosphate-dependent aminotransferase family.</text>
</comment>
<dbReference type="AlphaFoldDB" id="F4A3F7"/>
<evidence type="ECO:0000256" key="3">
    <source>
        <dbReference type="ARBA" id="ARBA00022679"/>
    </source>
</evidence>
<dbReference type="OrthoDB" id="9807157at2"/>
<evidence type="ECO:0000256" key="1">
    <source>
        <dbReference type="ARBA" id="ARBA00001933"/>
    </source>
</evidence>
<dbReference type="EMBL" id="CP002360">
    <property type="protein sequence ID" value="AEE97412.1"/>
    <property type="molecule type" value="Genomic_DNA"/>
</dbReference>
<dbReference type="InterPro" id="IPR015421">
    <property type="entry name" value="PyrdxlP-dep_Trfase_major"/>
</dbReference>
<comment type="cofactor">
    <cofactor evidence="1 5">
        <name>pyridoxal 5'-phosphate</name>
        <dbReference type="ChEBI" id="CHEBI:597326"/>
    </cofactor>
</comment>
<name>F4A3F7_MAHA5</name>
<keyword evidence="8" id="KW-1185">Reference proteome</keyword>
<dbReference type="Gene3D" id="3.90.1150.10">
    <property type="entry name" value="Aspartate Aminotransferase, domain 1"/>
    <property type="match status" value="1"/>
</dbReference>
<organism evidence="7 8">
    <name type="scientific">Mahella australiensis (strain DSM 15567 / CIP 107919 / 50-1 BON)</name>
    <dbReference type="NCBI Taxonomy" id="697281"/>
    <lineage>
        <taxon>Bacteria</taxon>
        <taxon>Bacillati</taxon>
        <taxon>Bacillota</taxon>
        <taxon>Clostridia</taxon>
        <taxon>Thermoanaerobacterales</taxon>
        <taxon>Thermoanaerobacterales Family IV. Incertae Sedis</taxon>
        <taxon>Mahella</taxon>
    </lineage>
</organism>
<protein>
    <submittedName>
        <fullName evidence="7">2-amino-3-ketobutyrate coenzyme A ligase</fullName>
        <ecNumber evidence="7">2.3.1.29</ecNumber>
    </submittedName>
</protein>
<dbReference type="CDD" id="cd06454">
    <property type="entry name" value="KBL_like"/>
    <property type="match status" value="1"/>
</dbReference>
<dbReference type="KEGG" id="mas:Mahau_2241"/>
<dbReference type="GO" id="GO:0030170">
    <property type="term" value="F:pyridoxal phosphate binding"/>
    <property type="evidence" value="ECO:0007669"/>
    <property type="project" value="InterPro"/>
</dbReference>
<reference evidence="8" key="1">
    <citation type="submission" date="2010-11" db="EMBL/GenBank/DDBJ databases">
        <title>The complete genome of Mahella australiensis DSM 15567.</title>
        <authorList>
            <consortium name="US DOE Joint Genome Institute (JGI-PGF)"/>
            <person name="Lucas S."/>
            <person name="Copeland A."/>
            <person name="Lapidus A."/>
            <person name="Bruce D."/>
            <person name="Goodwin L."/>
            <person name="Pitluck S."/>
            <person name="Kyrpides N."/>
            <person name="Mavromatis K."/>
            <person name="Pagani I."/>
            <person name="Ivanova N."/>
            <person name="Teshima H."/>
            <person name="Brettin T."/>
            <person name="Detter J.C."/>
            <person name="Han C."/>
            <person name="Tapia R."/>
            <person name="Land M."/>
            <person name="Hauser L."/>
            <person name="Markowitz V."/>
            <person name="Cheng J.-F."/>
            <person name="Hugenholtz P."/>
            <person name="Woyke T."/>
            <person name="Wu D."/>
            <person name="Spring S."/>
            <person name="Pukall R."/>
            <person name="Steenblock K."/>
            <person name="Schneider S."/>
            <person name="Klenk H.-P."/>
            <person name="Eisen J.A."/>
        </authorList>
    </citation>
    <scope>NUCLEOTIDE SEQUENCE [LARGE SCALE GENOMIC DNA]</scope>
    <source>
        <strain evidence="8">DSM 15567 / CIP 107919 / 50-1 BON</strain>
    </source>
</reference>
<dbReference type="InterPro" id="IPR015422">
    <property type="entry name" value="PyrdxlP-dep_Trfase_small"/>
</dbReference>
<dbReference type="Pfam" id="PF00155">
    <property type="entry name" value="Aminotran_1_2"/>
    <property type="match status" value="1"/>
</dbReference>
<evidence type="ECO:0000256" key="5">
    <source>
        <dbReference type="RuleBase" id="RU003693"/>
    </source>
</evidence>
<proteinExistence type="inferred from homology"/>
<gene>
    <name evidence="7" type="ordered locus">Mahau_2241</name>
</gene>
<dbReference type="Proteomes" id="UP000008457">
    <property type="component" value="Chromosome"/>
</dbReference>
<feature type="domain" description="Aminotransferase class I/classII large" evidence="6">
    <location>
        <begin position="65"/>
        <end position="403"/>
    </location>
</feature>
<accession>F4A3F7</accession>
<evidence type="ECO:0000313" key="8">
    <source>
        <dbReference type="Proteomes" id="UP000008457"/>
    </source>
</evidence>
<dbReference type="PROSITE" id="PS00599">
    <property type="entry name" value="AA_TRANSFER_CLASS_2"/>
    <property type="match status" value="1"/>
</dbReference>
<sequence length="429" mass="47799">MDSTKYSLADFAYIPDQDLMQRAHTISEYLSDARAKHHMQYRRVSASGSGPTMMVIDPYTGELREMIYMASNDYLNLTRHPRTIQAGMEALQKYGTGAGSVPLLGGTLDIHVALEKEIAAFKGCEDAILYTSGFGSNAGTLLALLQKDDIAILDQYVHASIVDGCKNTNVRYFRHNNMEHLEKVLSTVKDKYRTKLIIVDGVYSMDGDIAPLPAIASLAKQYGAYVMIDEAHATGVIGENGRGTPEHYHMEGQIDIVAGTFSKALGCVGGFIASNSELVDMLHFYSRAYMFSTAPTPQVTGSLREALKVIVDEPQLREKLWDNIRYFRKNLLDLGFNIGNSQTAIFPIIIGDDLKVREVCRRLHEYGVYVNPVEYPAVSRNLSRVRISLMATHTREQLDTVLNILEKLGREYDIMPYKGAKESKTESAS</sequence>
<dbReference type="PANTHER" id="PTHR13693">
    <property type="entry name" value="CLASS II AMINOTRANSFERASE/8-AMINO-7-OXONONANOATE SYNTHASE"/>
    <property type="match status" value="1"/>
</dbReference>
<keyword evidence="7" id="KW-0012">Acyltransferase</keyword>
<keyword evidence="7" id="KW-0436">Ligase</keyword>
<dbReference type="EC" id="2.3.1.29" evidence="7"/>
<keyword evidence="3 7" id="KW-0808">Transferase</keyword>
<evidence type="ECO:0000256" key="2">
    <source>
        <dbReference type="ARBA" id="ARBA00011738"/>
    </source>
</evidence>
<dbReference type="STRING" id="697281.Mahau_2241"/>
<dbReference type="InterPro" id="IPR001917">
    <property type="entry name" value="Aminotrans_II_pyridoxalP_BS"/>
</dbReference>
<dbReference type="InterPro" id="IPR015424">
    <property type="entry name" value="PyrdxlP-dep_Trfase"/>
</dbReference>
<dbReference type="GO" id="GO:0008890">
    <property type="term" value="F:glycine C-acetyltransferase activity"/>
    <property type="evidence" value="ECO:0007669"/>
    <property type="project" value="UniProtKB-EC"/>
</dbReference>
<reference evidence="7 8" key="2">
    <citation type="journal article" date="2011" name="Stand. Genomic Sci.">
        <title>Complete genome sequence of Mahella australiensis type strain (50-1 BON).</title>
        <authorList>
            <person name="Sikorski J."/>
            <person name="Teshima H."/>
            <person name="Nolan M."/>
            <person name="Lucas S."/>
            <person name="Hammon N."/>
            <person name="Deshpande S."/>
            <person name="Cheng J.F."/>
            <person name="Pitluck S."/>
            <person name="Liolios K."/>
            <person name="Pagani I."/>
            <person name="Ivanova N."/>
            <person name="Huntemann M."/>
            <person name="Mavromatis K."/>
            <person name="Ovchinikova G."/>
            <person name="Pati A."/>
            <person name="Tapia R."/>
            <person name="Han C."/>
            <person name="Goodwin L."/>
            <person name="Chen A."/>
            <person name="Palaniappan K."/>
            <person name="Land M."/>
            <person name="Hauser L."/>
            <person name="Ngatchou-Djao O.D."/>
            <person name="Rohde M."/>
            <person name="Pukall R."/>
            <person name="Spring S."/>
            <person name="Abt B."/>
            <person name="Goker M."/>
            <person name="Detter J.C."/>
            <person name="Woyke T."/>
            <person name="Bristow J."/>
            <person name="Markowitz V."/>
            <person name="Hugenholtz P."/>
            <person name="Eisen J.A."/>
            <person name="Kyrpides N.C."/>
            <person name="Klenk H.P."/>
            <person name="Lapidus A."/>
        </authorList>
    </citation>
    <scope>NUCLEOTIDE SEQUENCE [LARGE SCALE GENOMIC DNA]</scope>
    <source>
        <strain evidence="8">DSM 15567 / CIP 107919 / 50-1 BON</strain>
    </source>
</reference>
<keyword evidence="4 5" id="KW-0663">Pyridoxal phosphate</keyword>